<dbReference type="OrthoDB" id="9763101at2"/>
<evidence type="ECO:0000256" key="2">
    <source>
        <dbReference type="SAM" id="SignalP"/>
    </source>
</evidence>
<feature type="signal peptide" evidence="2">
    <location>
        <begin position="1"/>
        <end position="21"/>
    </location>
</feature>
<proteinExistence type="predicted"/>
<name>A0A399R4K9_9PROT</name>
<evidence type="ECO:0000256" key="1">
    <source>
        <dbReference type="SAM" id="MobiDB-lite"/>
    </source>
</evidence>
<gene>
    <name evidence="3" type="ORF">D1223_16190</name>
</gene>
<accession>A0A399R4K9</accession>
<comment type="caution">
    <text evidence="3">The sequence shown here is derived from an EMBL/GenBank/DDBJ whole genome shotgun (WGS) entry which is preliminary data.</text>
</comment>
<dbReference type="RefSeq" id="WP_119377450.1">
    <property type="nucleotide sequence ID" value="NZ_QWFX01000016.1"/>
</dbReference>
<evidence type="ECO:0000313" key="3">
    <source>
        <dbReference type="EMBL" id="RIJ26516.1"/>
    </source>
</evidence>
<feature type="chain" id="PRO_5017303309" description="Alginate export domain-containing protein" evidence="2">
    <location>
        <begin position="22"/>
        <end position="474"/>
    </location>
</feature>
<sequence length="474" mass="52355">MSLRTIFLIGFLLALTSRAGAVPPLPEGLKPPIETERDAARTQSEPDLPEGLINLDLKEPPKADSATEVAATKPDWRPSAFIDTRLGTRLRDPIDQEQLSLAETRLQLKAVRRWSNITATVAVDILADAISDSNTPDLNTGEGFVDLREANVLWRPLSWIDIKAGRQILTWGTGEYLFLNDLFPKDYNSFFIGRPDAYLKAPSDAVKVSLFGDIANLDIVYSPQFDSDRFADGARLSVFNPFQTQVTGNRSIIESTRPADVFQDDELAARIYQTIGAYEGALYFYSGFWKSPLGFSSNESALRHNTLTSYGGSIRGPAKGGIANLEVAYYNSTEDPSGDEPSVPNSQVRFLLGYERELAKDFTGAVQVYLEQTIDYGALTQSIPVAALRPDKTRQVVTLRARKVWPENQVTATIFAAFSSTDQDGYIRANLNWSITDNLTLEAGSNILYGAQQTTQFAQLQSNSNIFVAARYGF</sequence>
<organism evidence="3 4">
    <name type="scientific">Henriciella mobilis</name>
    <dbReference type="NCBI Taxonomy" id="2305467"/>
    <lineage>
        <taxon>Bacteria</taxon>
        <taxon>Pseudomonadati</taxon>
        <taxon>Pseudomonadota</taxon>
        <taxon>Alphaproteobacteria</taxon>
        <taxon>Hyphomonadales</taxon>
        <taxon>Hyphomonadaceae</taxon>
        <taxon>Henriciella</taxon>
    </lineage>
</organism>
<dbReference type="EMBL" id="QWFX01000016">
    <property type="protein sequence ID" value="RIJ26516.1"/>
    <property type="molecule type" value="Genomic_DNA"/>
</dbReference>
<dbReference type="AlphaFoldDB" id="A0A399R4K9"/>
<keyword evidence="4" id="KW-1185">Reference proteome</keyword>
<reference evidence="3 4" key="1">
    <citation type="submission" date="2018-08" db="EMBL/GenBank/DDBJ databases">
        <title>Henriciella mobilis sp. nov., isolated from seawater.</title>
        <authorList>
            <person name="Cheng H."/>
            <person name="Wu Y.-H."/>
            <person name="Xu X.-W."/>
            <person name="Guo L.-L."/>
        </authorList>
    </citation>
    <scope>NUCLEOTIDE SEQUENCE [LARGE SCALE GENOMIC DNA]</scope>
    <source>
        <strain evidence="3 4">JN25</strain>
    </source>
</reference>
<keyword evidence="2" id="KW-0732">Signal</keyword>
<protein>
    <recommendedName>
        <fullName evidence="5">Alginate export domain-containing protein</fullName>
    </recommendedName>
</protein>
<evidence type="ECO:0008006" key="5">
    <source>
        <dbReference type="Google" id="ProtNLM"/>
    </source>
</evidence>
<dbReference type="Proteomes" id="UP000266385">
    <property type="component" value="Unassembled WGS sequence"/>
</dbReference>
<evidence type="ECO:0000313" key="4">
    <source>
        <dbReference type="Proteomes" id="UP000266385"/>
    </source>
</evidence>
<feature type="region of interest" description="Disordered" evidence="1">
    <location>
        <begin position="23"/>
        <end position="70"/>
    </location>
</feature>